<dbReference type="AlphaFoldDB" id="A0A8B8GNB5"/>
<sequence length="254" mass="28783">MTDAEGRYITSVIIGTLLTDWPGEIFLLNVKQLEKECSKKFQAPHIKGNLAFIKSNFECLPMAIARLQKQSIALIETIQIIEDVSVKFNNLKGQIGIKINEKLQTVLTKNKGFQSVCNILKILNGEENVGCLYIPEDLTSNDMAYFKYTSTTSADIERSFSYYKNLLAPNRSFKLENIKKSPIVQCNSYFEGKKKNYEMQDRSKVNNEENVSTSNDIFAPVHDSSSKDLQTDVDNHIQKNIFVDALDIGNFIDS</sequence>
<evidence type="ECO:0000313" key="2">
    <source>
        <dbReference type="RefSeq" id="XP_025424091.1"/>
    </source>
</evidence>
<organism evidence="1 2">
    <name type="scientific">Sipha flava</name>
    <name type="common">yellow sugarcane aphid</name>
    <dbReference type="NCBI Taxonomy" id="143950"/>
    <lineage>
        <taxon>Eukaryota</taxon>
        <taxon>Metazoa</taxon>
        <taxon>Ecdysozoa</taxon>
        <taxon>Arthropoda</taxon>
        <taxon>Hexapoda</taxon>
        <taxon>Insecta</taxon>
        <taxon>Pterygota</taxon>
        <taxon>Neoptera</taxon>
        <taxon>Paraneoptera</taxon>
        <taxon>Hemiptera</taxon>
        <taxon>Sternorrhyncha</taxon>
        <taxon>Aphidomorpha</taxon>
        <taxon>Aphidoidea</taxon>
        <taxon>Aphididae</taxon>
        <taxon>Sipha</taxon>
    </lineage>
</organism>
<dbReference type="OrthoDB" id="6620304at2759"/>
<keyword evidence="1" id="KW-1185">Reference proteome</keyword>
<dbReference type="Proteomes" id="UP000694846">
    <property type="component" value="Unplaced"/>
</dbReference>
<reference evidence="2" key="1">
    <citation type="submission" date="2025-08" db="UniProtKB">
        <authorList>
            <consortium name="RefSeq"/>
        </authorList>
    </citation>
    <scope>IDENTIFICATION</scope>
    <source>
        <tissue evidence="2">Whole body</tissue>
    </source>
</reference>
<accession>A0A8B8GNB5</accession>
<name>A0A8B8GNB5_9HEMI</name>
<proteinExistence type="predicted"/>
<protein>
    <submittedName>
        <fullName evidence="2">Uncharacterized protein LOC112693315</fullName>
    </submittedName>
</protein>
<evidence type="ECO:0000313" key="1">
    <source>
        <dbReference type="Proteomes" id="UP000694846"/>
    </source>
</evidence>
<gene>
    <name evidence="2" type="primary">LOC112693315</name>
</gene>
<dbReference type="RefSeq" id="XP_025424091.1">
    <property type="nucleotide sequence ID" value="XM_025568306.1"/>
</dbReference>
<dbReference type="GeneID" id="112693315"/>